<dbReference type="Pfam" id="PF13246">
    <property type="entry name" value="Cation_ATPase"/>
    <property type="match status" value="1"/>
</dbReference>
<keyword evidence="5 7" id="KW-0472">Membrane</keyword>
<evidence type="ECO:0000256" key="3">
    <source>
        <dbReference type="ARBA" id="ARBA00022842"/>
    </source>
</evidence>
<evidence type="ECO:0000256" key="6">
    <source>
        <dbReference type="SAM" id="MobiDB-lite"/>
    </source>
</evidence>
<keyword evidence="4 7" id="KW-1133">Transmembrane helix</keyword>
<dbReference type="InterPro" id="IPR023299">
    <property type="entry name" value="ATPase_P-typ_cyto_dom_N"/>
</dbReference>
<keyword evidence="2 7" id="KW-0812">Transmembrane</keyword>
<dbReference type="GO" id="GO:0005388">
    <property type="term" value="F:P-type calcium transporter activity"/>
    <property type="evidence" value="ECO:0007669"/>
    <property type="project" value="TreeGrafter"/>
</dbReference>
<evidence type="ECO:0000256" key="7">
    <source>
        <dbReference type="SAM" id="Phobius"/>
    </source>
</evidence>
<organism evidence="8 9">
    <name type="scientific">Monoraphidium neglectum</name>
    <dbReference type="NCBI Taxonomy" id="145388"/>
    <lineage>
        <taxon>Eukaryota</taxon>
        <taxon>Viridiplantae</taxon>
        <taxon>Chlorophyta</taxon>
        <taxon>core chlorophytes</taxon>
        <taxon>Chlorophyceae</taxon>
        <taxon>CS clade</taxon>
        <taxon>Sphaeropleales</taxon>
        <taxon>Selenastraceae</taxon>
        <taxon>Monoraphidium</taxon>
    </lineage>
</organism>
<comment type="subcellular location">
    <subcellularLocation>
        <location evidence="1">Membrane</location>
    </subcellularLocation>
</comment>
<dbReference type="SUPFAM" id="SSF81660">
    <property type="entry name" value="Metal cation-transporting ATPase, ATP-binding domain N"/>
    <property type="match status" value="1"/>
</dbReference>
<evidence type="ECO:0000256" key="2">
    <source>
        <dbReference type="ARBA" id="ARBA00022692"/>
    </source>
</evidence>
<dbReference type="OrthoDB" id="116380at2759"/>
<dbReference type="NCBIfam" id="TIGR01494">
    <property type="entry name" value="ATPase_P-type"/>
    <property type="match status" value="1"/>
</dbReference>
<dbReference type="PRINTS" id="PR00119">
    <property type="entry name" value="CATATPASE"/>
</dbReference>
<dbReference type="GO" id="GO:0005886">
    <property type="term" value="C:plasma membrane"/>
    <property type="evidence" value="ECO:0007669"/>
    <property type="project" value="TreeGrafter"/>
</dbReference>
<name>A0A0D2LW21_9CHLO</name>
<protein>
    <submittedName>
        <fullName evidence="8">Uncharacterized protein</fullName>
    </submittedName>
</protein>
<evidence type="ECO:0000256" key="5">
    <source>
        <dbReference type="ARBA" id="ARBA00023136"/>
    </source>
</evidence>
<dbReference type="GeneID" id="25731745"/>
<keyword evidence="9" id="KW-1185">Reference proteome</keyword>
<evidence type="ECO:0000313" key="8">
    <source>
        <dbReference type="EMBL" id="KIY93756.1"/>
    </source>
</evidence>
<proteinExistence type="predicted"/>
<reference evidence="8 9" key="1">
    <citation type="journal article" date="2013" name="BMC Genomics">
        <title>Reconstruction of the lipid metabolism for the microalga Monoraphidium neglectum from its genome sequence reveals characteristics suitable for biofuel production.</title>
        <authorList>
            <person name="Bogen C."/>
            <person name="Al-Dilaimi A."/>
            <person name="Albersmeier A."/>
            <person name="Wichmann J."/>
            <person name="Grundmann M."/>
            <person name="Rupp O."/>
            <person name="Lauersen K.J."/>
            <person name="Blifernez-Klassen O."/>
            <person name="Kalinowski J."/>
            <person name="Goesmann A."/>
            <person name="Mussgnug J.H."/>
            <person name="Kruse O."/>
        </authorList>
    </citation>
    <scope>NUCLEOTIDE SEQUENCE [LARGE SCALE GENOMIC DNA]</scope>
    <source>
        <strain evidence="8 9">SAG 48.87</strain>
    </source>
</reference>
<accession>A0A0D2LW21</accession>
<gene>
    <name evidence="8" type="ORF">MNEG_14206</name>
</gene>
<feature type="region of interest" description="Disordered" evidence="6">
    <location>
        <begin position="210"/>
        <end position="233"/>
    </location>
</feature>
<dbReference type="SUPFAM" id="SSF56784">
    <property type="entry name" value="HAD-like"/>
    <property type="match status" value="1"/>
</dbReference>
<dbReference type="Proteomes" id="UP000054498">
    <property type="component" value="Unassembled WGS sequence"/>
</dbReference>
<dbReference type="InterPro" id="IPR001757">
    <property type="entry name" value="P_typ_ATPase"/>
</dbReference>
<feature type="transmembrane region" description="Helical" evidence="7">
    <location>
        <begin position="422"/>
        <end position="442"/>
    </location>
</feature>
<dbReference type="RefSeq" id="XP_013892776.1">
    <property type="nucleotide sequence ID" value="XM_014037322.1"/>
</dbReference>
<dbReference type="PANTHER" id="PTHR24093:SF506">
    <property type="entry name" value="CATION-TRANSPORTING ATPASE PMA1"/>
    <property type="match status" value="1"/>
</dbReference>
<dbReference type="GO" id="GO:0016887">
    <property type="term" value="F:ATP hydrolysis activity"/>
    <property type="evidence" value="ECO:0007669"/>
    <property type="project" value="InterPro"/>
</dbReference>
<dbReference type="InterPro" id="IPR036412">
    <property type="entry name" value="HAD-like_sf"/>
</dbReference>
<dbReference type="STRING" id="145388.A0A0D2LW21"/>
<dbReference type="InterPro" id="IPR023214">
    <property type="entry name" value="HAD_sf"/>
</dbReference>
<dbReference type="Gene3D" id="1.20.1110.10">
    <property type="entry name" value="Calcium-transporting ATPase, transmembrane domain"/>
    <property type="match status" value="1"/>
</dbReference>
<evidence type="ECO:0000313" key="9">
    <source>
        <dbReference type="Proteomes" id="UP000054498"/>
    </source>
</evidence>
<sequence length="457" mass="47479">MTAVRVRTASTAYHIGGVGYAPIGEFTIADASGDAPGAPLDAAGAGALRRLIEGGLLCNDSALSKGPDEATGQTVYKPTGAPTEVALLTAGQKAGLDLSALKAAKPRLASVPFESEHKFMATVHDEGGGARTMFVKGASDRLLPLCKSQASSRGLSFRAVCWCSRVVGDDPSTTAPLDPAFWNATQEELSAQGLRVLALCRCCDDDDGDGDDDGGAHGGQPRPKAGSGGLGAELPASESLEGLDAASIQKRPPFLAIVCMFAILDPPRMEVVAAIKEAHRAGITVKMITGDHAATALAIGKMLGIAGGGMTLTGPEVDKLSDAKLREAAPECNIYARASPENKIRIVRALQDADPRRIVSMTGDGVNDAPALKAADVGVAMGITGTDVSKEAAKMVLADDNFTSIVAAVKEGRRVWDNIVRLLLFNLPVNFAQGIIVLWAYILGFRESPLTVLQVRG</sequence>
<dbReference type="KEGG" id="mng:MNEG_14206"/>
<dbReference type="Gene3D" id="3.40.1110.10">
    <property type="entry name" value="Calcium-transporting ATPase, cytoplasmic domain N"/>
    <property type="match status" value="1"/>
</dbReference>
<evidence type="ECO:0000256" key="4">
    <source>
        <dbReference type="ARBA" id="ARBA00022989"/>
    </source>
</evidence>
<dbReference type="EMBL" id="KK104542">
    <property type="protein sequence ID" value="KIY93756.1"/>
    <property type="molecule type" value="Genomic_DNA"/>
</dbReference>
<dbReference type="AlphaFoldDB" id="A0A0D2LW21"/>
<dbReference type="GO" id="GO:0005524">
    <property type="term" value="F:ATP binding"/>
    <property type="evidence" value="ECO:0007669"/>
    <property type="project" value="InterPro"/>
</dbReference>
<evidence type="ECO:0000256" key="1">
    <source>
        <dbReference type="ARBA" id="ARBA00004370"/>
    </source>
</evidence>
<keyword evidence="3" id="KW-0460">Magnesium</keyword>
<dbReference type="Gene3D" id="3.40.50.1000">
    <property type="entry name" value="HAD superfamily/HAD-like"/>
    <property type="match status" value="1"/>
</dbReference>
<dbReference type="PANTHER" id="PTHR24093">
    <property type="entry name" value="CATION TRANSPORTING ATPASE"/>
    <property type="match status" value="1"/>
</dbReference>